<dbReference type="Proteomes" id="UP000193925">
    <property type="component" value="Chromosome AFERRI"/>
</dbReference>
<evidence type="ECO:0000313" key="2">
    <source>
        <dbReference type="EMBL" id="SMH64395.1"/>
    </source>
</evidence>
<reference evidence="2 3" key="3">
    <citation type="submission" date="2017-03" db="EMBL/GenBank/DDBJ databases">
        <authorList>
            <person name="Regsiter A."/>
            <person name="William W."/>
        </authorList>
    </citation>
    <scope>NUCLEOTIDE SEQUENCE [LARGE SCALE GENOMIC DNA]</scope>
    <source>
        <strain evidence="2">PRJEB5721</strain>
    </source>
</reference>
<organism evidence="1">
    <name type="scientific">Acidithiobacillus ferrivorans</name>
    <dbReference type="NCBI Taxonomy" id="160808"/>
    <lineage>
        <taxon>Bacteria</taxon>
        <taxon>Pseudomonadati</taxon>
        <taxon>Pseudomonadota</taxon>
        <taxon>Acidithiobacillia</taxon>
        <taxon>Acidithiobacillales</taxon>
        <taxon>Acidithiobacillaceae</taxon>
        <taxon>Acidithiobacillus</taxon>
    </lineage>
</organism>
<protein>
    <submittedName>
        <fullName evidence="1">Uncharacterized protein</fullName>
    </submittedName>
</protein>
<evidence type="ECO:0000313" key="3">
    <source>
        <dbReference type="Proteomes" id="UP000193925"/>
    </source>
</evidence>
<dbReference type="RefSeq" id="WP_156103848.1">
    <property type="nucleotide sequence ID" value="NZ_CCCS020000035.1"/>
</dbReference>
<sequence length="81" mass="8994">MIEPVSLDLFPSDVCLSSVDYGLLSALYSVADAVIDVRARLLFQLGQRWEYYAYFSAASVRDYNFSLAYLLDSLGGLGGVW</sequence>
<proteinExistence type="predicted"/>
<evidence type="ECO:0000313" key="1">
    <source>
        <dbReference type="EMBL" id="CDQ10368.1"/>
    </source>
</evidence>
<dbReference type="EMBL" id="CCCS020000035">
    <property type="protein sequence ID" value="CDQ10368.1"/>
    <property type="molecule type" value="Genomic_DNA"/>
</dbReference>
<keyword evidence="3" id="KW-1185">Reference proteome</keyword>
<reference evidence="1" key="2">
    <citation type="submission" date="2014-07" db="EMBL/GenBank/DDBJ databases">
        <title>Initial genome analysis of the psychrotolerant acidophile Acidithiobacillus ferrivorans CF27: insights into iron and sulfur oxidation pathways and into biofilm formation.</title>
        <authorList>
            <person name="Talla E."/>
            <person name="Hedrich S."/>
            <person name="Mangenot S."/>
            <person name="Ji B."/>
            <person name="Johnson D.B."/>
            <person name="Barbe V."/>
            <person name="Bonnefoy V."/>
        </authorList>
    </citation>
    <scope>NUCLEOTIDE SEQUENCE [LARGE SCALE GENOMIC DNA]</scope>
    <source>
        <strain evidence="1">CF27</strain>
    </source>
</reference>
<reference evidence="1" key="1">
    <citation type="submission" date="2014-03" db="EMBL/GenBank/DDBJ databases">
        <authorList>
            <person name="Genoscope - CEA"/>
        </authorList>
    </citation>
    <scope>NUCLEOTIDE SEQUENCE [LARGE SCALE GENOMIC DNA]</scope>
    <source>
        <strain evidence="1">CF27</strain>
    </source>
</reference>
<dbReference type="AlphaFoldDB" id="A0A060UUB2"/>
<accession>A0A060UUB2</accession>
<dbReference type="EMBL" id="LT841305">
    <property type="protein sequence ID" value="SMH64395.1"/>
    <property type="molecule type" value="Genomic_DNA"/>
</dbReference>
<name>A0A060UUB2_9PROT</name>
<gene>
    <name evidence="2" type="ORF">AFERRI_10428</name>
    <name evidence="1" type="ORF">AFERRI_400149</name>
</gene>